<dbReference type="InterPro" id="IPR029016">
    <property type="entry name" value="GAF-like_dom_sf"/>
</dbReference>
<accession>A0A6J6WVZ1</accession>
<dbReference type="InterPro" id="IPR036388">
    <property type="entry name" value="WH-like_DNA-bd_sf"/>
</dbReference>
<dbReference type="Pfam" id="PF00196">
    <property type="entry name" value="GerE"/>
    <property type="match status" value="1"/>
</dbReference>
<reference evidence="4" key="1">
    <citation type="submission" date="2020-05" db="EMBL/GenBank/DDBJ databases">
        <authorList>
            <person name="Chiriac C."/>
            <person name="Salcher M."/>
            <person name="Ghai R."/>
            <person name="Kavagutti S V."/>
        </authorList>
    </citation>
    <scope>NUCLEOTIDE SEQUENCE</scope>
</reference>
<dbReference type="InterPro" id="IPR000792">
    <property type="entry name" value="Tscrpt_reg_LuxR_C"/>
</dbReference>
<dbReference type="GO" id="GO:0003677">
    <property type="term" value="F:DNA binding"/>
    <property type="evidence" value="ECO:0007669"/>
    <property type="project" value="InterPro"/>
</dbReference>
<evidence type="ECO:0000256" key="1">
    <source>
        <dbReference type="ARBA" id="ARBA00023015"/>
    </source>
</evidence>
<dbReference type="SUPFAM" id="SSF55781">
    <property type="entry name" value="GAF domain-like"/>
    <property type="match status" value="1"/>
</dbReference>
<dbReference type="Gene3D" id="1.10.10.10">
    <property type="entry name" value="Winged helix-like DNA-binding domain superfamily/Winged helix DNA-binding domain"/>
    <property type="match status" value="1"/>
</dbReference>
<dbReference type="SMART" id="SM00421">
    <property type="entry name" value="HTH_LUXR"/>
    <property type="match status" value="1"/>
</dbReference>
<proteinExistence type="predicted"/>
<name>A0A6J6WVZ1_9ZZZZ</name>
<keyword evidence="2" id="KW-0804">Transcription</keyword>
<sequence length="255" mass="28927">MFLPYVSEFVEFLSVKDHTLEEILAHMVLRVLAPLDATSAFVSELSSENVISEVGSFGIGKKTKERYPGKYDMREKYPLTDAIHNRSVVWINTLPQWPDEYPVLKDITYETGERTFICFPIEKCGTPIAVIGIFCKSVIHPDAEITSFLKGIGNIFALHLYRNIDAAPDMRKITGKRTIELNGEVNTRLTERQRLILKMMSEGRTNTGIGELLGYSESTIRQETIKIFAILNCRGREEASVIYREKLAQDSKVAM</sequence>
<evidence type="ECO:0000313" key="5">
    <source>
        <dbReference type="EMBL" id="CAB5076342.1"/>
    </source>
</evidence>
<dbReference type="AlphaFoldDB" id="A0A6J6WVZ1"/>
<dbReference type="InterPro" id="IPR016032">
    <property type="entry name" value="Sig_transdc_resp-reg_C-effctor"/>
</dbReference>
<dbReference type="GO" id="GO:0006355">
    <property type="term" value="P:regulation of DNA-templated transcription"/>
    <property type="evidence" value="ECO:0007669"/>
    <property type="project" value="InterPro"/>
</dbReference>
<organism evidence="4">
    <name type="scientific">freshwater metagenome</name>
    <dbReference type="NCBI Taxonomy" id="449393"/>
    <lineage>
        <taxon>unclassified sequences</taxon>
        <taxon>metagenomes</taxon>
        <taxon>ecological metagenomes</taxon>
    </lineage>
</organism>
<gene>
    <name evidence="4" type="ORF">UFOPK2942_01260</name>
    <name evidence="5" type="ORF">UFOPK4382_00991</name>
</gene>
<evidence type="ECO:0000259" key="3">
    <source>
        <dbReference type="SMART" id="SM00421"/>
    </source>
</evidence>
<keyword evidence="1" id="KW-0805">Transcription regulation</keyword>
<feature type="domain" description="HTH luxR-type" evidence="3">
    <location>
        <begin position="186"/>
        <end position="243"/>
    </location>
</feature>
<evidence type="ECO:0000313" key="4">
    <source>
        <dbReference type="EMBL" id="CAB4789012.1"/>
    </source>
</evidence>
<dbReference type="EMBL" id="CAFAAA010000064">
    <property type="protein sequence ID" value="CAB4789012.1"/>
    <property type="molecule type" value="Genomic_DNA"/>
</dbReference>
<protein>
    <submittedName>
        <fullName evidence="4">Unannotated protein</fullName>
    </submittedName>
</protein>
<evidence type="ECO:0000256" key="2">
    <source>
        <dbReference type="ARBA" id="ARBA00023163"/>
    </source>
</evidence>
<dbReference type="EMBL" id="CAFBRA010000071">
    <property type="protein sequence ID" value="CAB5076342.1"/>
    <property type="molecule type" value="Genomic_DNA"/>
</dbReference>
<dbReference type="Gene3D" id="3.30.450.40">
    <property type="match status" value="1"/>
</dbReference>
<dbReference type="SUPFAM" id="SSF46894">
    <property type="entry name" value="C-terminal effector domain of the bipartite response regulators"/>
    <property type="match status" value="1"/>
</dbReference>